<dbReference type="InterPro" id="IPR051618">
    <property type="entry name" value="Actin-binding_LIM"/>
</dbReference>
<name>A0A401NW06_SCYTO</name>
<dbReference type="PROSITE" id="PS50023">
    <property type="entry name" value="LIM_DOMAIN_2"/>
    <property type="match status" value="1"/>
</dbReference>
<dbReference type="FunFam" id="2.10.110.10:FF:000055">
    <property type="entry name" value="Actin binding LIM protein 1"/>
    <property type="match status" value="1"/>
</dbReference>
<keyword evidence="1 4" id="KW-0479">Metal-binding</keyword>
<keyword evidence="3 4" id="KW-0440">LIM domain</keyword>
<dbReference type="SUPFAM" id="SSF57716">
    <property type="entry name" value="Glucocorticoid receptor-like (DNA-binding domain)"/>
    <property type="match status" value="3"/>
</dbReference>
<dbReference type="SMART" id="SM00132">
    <property type="entry name" value="LIM"/>
    <property type="match status" value="1"/>
</dbReference>
<keyword evidence="2 4" id="KW-0862">Zinc</keyword>
<dbReference type="EMBL" id="BFAA01008129">
    <property type="protein sequence ID" value="GCB65066.1"/>
    <property type="molecule type" value="Genomic_DNA"/>
</dbReference>
<evidence type="ECO:0000256" key="1">
    <source>
        <dbReference type="ARBA" id="ARBA00022723"/>
    </source>
</evidence>
<evidence type="ECO:0000256" key="2">
    <source>
        <dbReference type="ARBA" id="ARBA00022833"/>
    </source>
</evidence>
<dbReference type="Proteomes" id="UP000288216">
    <property type="component" value="Unassembled WGS sequence"/>
</dbReference>
<dbReference type="AlphaFoldDB" id="A0A401NW06"/>
<sequence length="112" mass="12437">MPFPPGDRVTFNGKECVCQKCSQSLNTNPKHVPAHSPRKCGDCGLEIKNGQSLVALDKQWHLGCFKCHTCGKALSAEYICKDGAPYCEADYHIQFGIKCERCTKFITGRVLE</sequence>
<dbReference type="GO" id="GO:0015629">
    <property type="term" value="C:actin cytoskeleton"/>
    <property type="evidence" value="ECO:0007669"/>
    <property type="project" value="TreeGrafter"/>
</dbReference>
<evidence type="ECO:0000256" key="4">
    <source>
        <dbReference type="PROSITE-ProRule" id="PRU00125"/>
    </source>
</evidence>
<organism evidence="6 7">
    <name type="scientific">Scyliorhinus torazame</name>
    <name type="common">Cloudy catshark</name>
    <name type="synonym">Catulus torazame</name>
    <dbReference type="NCBI Taxonomy" id="75743"/>
    <lineage>
        <taxon>Eukaryota</taxon>
        <taxon>Metazoa</taxon>
        <taxon>Chordata</taxon>
        <taxon>Craniata</taxon>
        <taxon>Vertebrata</taxon>
        <taxon>Chondrichthyes</taxon>
        <taxon>Elasmobranchii</taxon>
        <taxon>Galeomorphii</taxon>
        <taxon>Galeoidea</taxon>
        <taxon>Carcharhiniformes</taxon>
        <taxon>Scyliorhinidae</taxon>
        <taxon>Scyliorhinus</taxon>
    </lineage>
</organism>
<dbReference type="STRING" id="75743.A0A401NW06"/>
<proteinExistence type="predicted"/>
<evidence type="ECO:0000256" key="3">
    <source>
        <dbReference type="ARBA" id="ARBA00023038"/>
    </source>
</evidence>
<dbReference type="PANTHER" id="PTHR24213:SF9">
    <property type="entry name" value="UNCOORDINATED 115A, ISOFORM B-RELATED"/>
    <property type="match status" value="1"/>
</dbReference>
<dbReference type="OrthoDB" id="1746725at2759"/>
<dbReference type="GO" id="GO:0051015">
    <property type="term" value="F:actin filament binding"/>
    <property type="evidence" value="ECO:0007669"/>
    <property type="project" value="TreeGrafter"/>
</dbReference>
<dbReference type="PANTHER" id="PTHR24213">
    <property type="entry name" value="ACTIN-BINDING LIM PROTEIN"/>
    <property type="match status" value="1"/>
</dbReference>
<dbReference type="PROSITE" id="PS00478">
    <property type="entry name" value="LIM_DOMAIN_1"/>
    <property type="match status" value="1"/>
</dbReference>
<dbReference type="InterPro" id="IPR001781">
    <property type="entry name" value="Znf_LIM"/>
</dbReference>
<keyword evidence="7" id="KW-1185">Reference proteome</keyword>
<comment type="caution">
    <text evidence="6">The sequence shown here is derived from an EMBL/GenBank/DDBJ whole genome shotgun (WGS) entry which is preliminary data.</text>
</comment>
<dbReference type="GO" id="GO:0030032">
    <property type="term" value="P:lamellipodium assembly"/>
    <property type="evidence" value="ECO:0007669"/>
    <property type="project" value="TreeGrafter"/>
</dbReference>
<feature type="domain" description="LIM zinc-binding" evidence="5">
    <location>
        <begin position="38"/>
        <end position="97"/>
    </location>
</feature>
<evidence type="ECO:0000313" key="7">
    <source>
        <dbReference type="Proteomes" id="UP000288216"/>
    </source>
</evidence>
<dbReference type="Gene3D" id="2.10.110.10">
    <property type="entry name" value="Cysteine Rich Protein"/>
    <property type="match status" value="1"/>
</dbReference>
<reference evidence="6 7" key="1">
    <citation type="journal article" date="2018" name="Nat. Ecol. Evol.">
        <title>Shark genomes provide insights into elasmobranch evolution and the origin of vertebrates.</title>
        <authorList>
            <person name="Hara Y"/>
            <person name="Yamaguchi K"/>
            <person name="Onimaru K"/>
            <person name="Kadota M"/>
            <person name="Koyanagi M"/>
            <person name="Keeley SD"/>
            <person name="Tatsumi K"/>
            <person name="Tanaka K"/>
            <person name="Motone F"/>
            <person name="Kageyama Y"/>
            <person name="Nozu R"/>
            <person name="Adachi N"/>
            <person name="Nishimura O"/>
            <person name="Nakagawa R"/>
            <person name="Tanegashima C"/>
            <person name="Kiyatake I"/>
            <person name="Matsumoto R"/>
            <person name="Murakumo K"/>
            <person name="Nishida K"/>
            <person name="Terakita A"/>
            <person name="Kuratani S"/>
            <person name="Sato K"/>
            <person name="Hyodo S Kuraku.S."/>
        </authorList>
    </citation>
    <scope>NUCLEOTIDE SEQUENCE [LARGE SCALE GENOMIC DNA]</scope>
</reference>
<evidence type="ECO:0000259" key="5">
    <source>
        <dbReference type="PROSITE" id="PS50023"/>
    </source>
</evidence>
<accession>A0A401NW06</accession>
<evidence type="ECO:0000313" key="6">
    <source>
        <dbReference type="EMBL" id="GCB65066.1"/>
    </source>
</evidence>
<gene>
    <name evidence="6" type="ORF">scyTo_0014849</name>
</gene>
<dbReference type="Pfam" id="PF00412">
    <property type="entry name" value="LIM"/>
    <property type="match status" value="1"/>
</dbReference>
<protein>
    <recommendedName>
        <fullName evidence="5">LIM zinc-binding domain-containing protein</fullName>
    </recommendedName>
</protein>
<feature type="non-terminal residue" evidence="6">
    <location>
        <position position="112"/>
    </location>
</feature>
<dbReference type="GO" id="GO:0046872">
    <property type="term" value="F:metal ion binding"/>
    <property type="evidence" value="ECO:0007669"/>
    <property type="project" value="UniProtKB-KW"/>
</dbReference>